<dbReference type="EMBL" id="JAJAGQ010000020">
    <property type="protein sequence ID" value="KAJ8531980.1"/>
    <property type="molecule type" value="Genomic_DNA"/>
</dbReference>
<gene>
    <name evidence="1" type="ORF">K7X08_011903</name>
</gene>
<sequence>MEKRRRVVDDRLRIKWRSLIMASVKEMEERLMAKEAWGSSRDATDMSDRMTSCIREVAREVLGVSRGSRGGHRGDWWWNDKVQEKVEAKKMAYAKLIESNDEVEKWMNRKLYKMARKVNSMLEIWIQILESKRFSMSRTKIEYLECKFSNGRDLEIGVDVRLGT</sequence>
<comment type="caution">
    <text evidence="1">The sequence shown here is derived from an EMBL/GenBank/DDBJ whole genome shotgun (WGS) entry which is preliminary data.</text>
</comment>
<evidence type="ECO:0000313" key="1">
    <source>
        <dbReference type="EMBL" id="KAJ8531980.1"/>
    </source>
</evidence>
<reference evidence="2" key="1">
    <citation type="journal article" date="2023" name="Proc. Natl. Acad. Sci. U.S.A.">
        <title>Genomic and structural basis for evolution of tropane alkaloid biosynthesis.</title>
        <authorList>
            <person name="Wanga Y.-J."/>
            <person name="Taina T."/>
            <person name="Yua J.-Y."/>
            <person name="Lia J."/>
            <person name="Xua B."/>
            <person name="Chenc J."/>
            <person name="D'Auriad J.C."/>
            <person name="Huanga J.-P."/>
            <person name="Huanga S.-X."/>
        </authorList>
    </citation>
    <scope>NUCLEOTIDE SEQUENCE [LARGE SCALE GENOMIC DNA]</scope>
    <source>
        <strain evidence="2">cv. KIB-2019</strain>
    </source>
</reference>
<keyword evidence="2" id="KW-1185">Reference proteome</keyword>
<organism evidence="1 2">
    <name type="scientific">Anisodus acutangulus</name>
    <dbReference type="NCBI Taxonomy" id="402998"/>
    <lineage>
        <taxon>Eukaryota</taxon>
        <taxon>Viridiplantae</taxon>
        <taxon>Streptophyta</taxon>
        <taxon>Embryophyta</taxon>
        <taxon>Tracheophyta</taxon>
        <taxon>Spermatophyta</taxon>
        <taxon>Magnoliopsida</taxon>
        <taxon>eudicotyledons</taxon>
        <taxon>Gunneridae</taxon>
        <taxon>Pentapetalae</taxon>
        <taxon>asterids</taxon>
        <taxon>lamiids</taxon>
        <taxon>Solanales</taxon>
        <taxon>Solanaceae</taxon>
        <taxon>Solanoideae</taxon>
        <taxon>Hyoscyameae</taxon>
        <taxon>Anisodus</taxon>
    </lineage>
</organism>
<dbReference type="AlphaFoldDB" id="A0A9Q1QXQ0"/>
<proteinExistence type="predicted"/>
<dbReference type="Proteomes" id="UP001152561">
    <property type="component" value="Unassembled WGS sequence"/>
</dbReference>
<protein>
    <submittedName>
        <fullName evidence="1">Uncharacterized protein</fullName>
    </submittedName>
</protein>
<dbReference type="OrthoDB" id="1306239at2759"/>
<evidence type="ECO:0000313" key="2">
    <source>
        <dbReference type="Proteomes" id="UP001152561"/>
    </source>
</evidence>
<accession>A0A9Q1QXQ0</accession>
<name>A0A9Q1QXQ0_9SOLA</name>